<keyword evidence="1" id="KW-0472">Membrane</keyword>
<evidence type="ECO:0000256" key="1">
    <source>
        <dbReference type="SAM" id="Phobius"/>
    </source>
</evidence>
<reference evidence="3" key="1">
    <citation type="submission" date="2016-07" db="EMBL/GenBank/DDBJ databases">
        <authorList>
            <person name="Florea S."/>
            <person name="Webb J.S."/>
            <person name="Jaromczyk J."/>
            <person name="Schardl C.L."/>
        </authorList>
    </citation>
    <scope>NUCLEOTIDE SEQUENCE [LARGE SCALE GENOMIC DNA]</scope>
    <source>
        <strain evidence="3">MIT 01-6242</strain>
    </source>
</reference>
<accession>A0A1B1U5A4</accession>
<keyword evidence="1" id="KW-0812">Transmembrane</keyword>
<evidence type="ECO:0000313" key="3">
    <source>
        <dbReference type="Proteomes" id="UP000092884"/>
    </source>
</evidence>
<feature type="transmembrane region" description="Helical" evidence="1">
    <location>
        <begin position="20"/>
        <end position="39"/>
    </location>
</feature>
<dbReference type="STRING" id="222136.BBW65_03605"/>
<organism evidence="2 3">
    <name type="scientific">Helicobacter enhydrae</name>
    <dbReference type="NCBI Taxonomy" id="222136"/>
    <lineage>
        <taxon>Bacteria</taxon>
        <taxon>Pseudomonadati</taxon>
        <taxon>Campylobacterota</taxon>
        <taxon>Epsilonproteobacteria</taxon>
        <taxon>Campylobacterales</taxon>
        <taxon>Helicobacteraceae</taxon>
        <taxon>Helicobacter</taxon>
    </lineage>
</organism>
<gene>
    <name evidence="2" type="ORF">BBW65_03605</name>
</gene>
<dbReference type="EMBL" id="CP016503">
    <property type="protein sequence ID" value="ANV97939.1"/>
    <property type="molecule type" value="Genomic_DNA"/>
</dbReference>
<keyword evidence="3" id="KW-1185">Reference proteome</keyword>
<protein>
    <submittedName>
        <fullName evidence="2">Uncharacterized protein</fullName>
    </submittedName>
</protein>
<proteinExistence type="predicted"/>
<dbReference type="Proteomes" id="UP000092884">
    <property type="component" value="Chromosome"/>
</dbReference>
<feature type="transmembrane region" description="Helical" evidence="1">
    <location>
        <begin position="51"/>
        <end position="69"/>
    </location>
</feature>
<keyword evidence="1" id="KW-1133">Transmembrane helix</keyword>
<sequence length="70" mass="8393">MFSRCAFGLRLKYLQDYNKCPNCLVGCKIWCEAFCYIIIYLIRNFGTENRIATYFHICFGWIWIPAFVAY</sequence>
<dbReference type="AlphaFoldDB" id="A0A1B1U5A4"/>
<dbReference type="KEGG" id="het:BBW65_03605"/>
<evidence type="ECO:0000313" key="2">
    <source>
        <dbReference type="EMBL" id="ANV97939.1"/>
    </source>
</evidence>
<name>A0A1B1U5A4_9HELI</name>